<gene>
    <name evidence="1" type="ORF">DIURU_001933</name>
</gene>
<dbReference type="AlphaFoldDB" id="A0A642UYR9"/>
<dbReference type="OrthoDB" id="4014612at2759"/>
<dbReference type="RefSeq" id="XP_034013258.1">
    <property type="nucleotide sequence ID" value="XM_034154529.1"/>
</dbReference>
<comment type="caution">
    <text evidence="1">The sequence shown here is derived from an EMBL/GenBank/DDBJ whole genome shotgun (WGS) entry which is preliminary data.</text>
</comment>
<name>A0A642UYR9_DIURU</name>
<dbReference type="Proteomes" id="UP000449547">
    <property type="component" value="Unassembled WGS sequence"/>
</dbReference>
<reference evidence="1 2" key="1">
    <citation type="submission" date="2019-07" db="EMBL/GenBank/DDBJ databases">
        <title>Genome assembly of two rare yeast pathogens: Diutina rugosa and Trichomonascus ciferrii.</title>
        <authorList>
            <person name="Mixao V."/>
            <person name="Saus E."/>
            <person name="Hansen A."/>
            <person name="Lass-Flor C."/>
            <person name="Gabaldon T."/>
        </authorList>
    </citation>
    <scope>NUCLEOTIDE SEQUENCE [LARGE SCALE GENOMIC DNA]</scope>
    <source>
        <strain evidence="1 2">CBS 613</strain>
    </source>
</reference>
<dbReference type="VEuPathDB" id="FungiDB:DIURU_001933"/>
<keyword evidence="2" id="KW-1185">Reference proteome</keyword>
<dbReference type="GeneID" id="54780584"/>
<protein>
    <submittedName>
        <fullName evidence="1">Uncharacterized protein</fullName>
    </submittedName>
</protein>
<evidence type="ECO:0000313" key="2">
    <source>
        <dbReference type="Proteomes" id="UP000449547"/>
    </source>
</evidence>
<organism evidence="1 2">
    <name type="scientific">Diutina rugosa</name>
    <name type="common">Yeast</name>
    <name type="synonym">Candida rugosa</name>
    <dbReference type="NCBI Taxonomy" id="5481"/>
    <lineage>
        <taxon>Eukaryota</taxon>
        <taxon>Fungi</taxon>
        <taxon>Dikarya</taxon>
        <taxon>Ascomycota</taxon>
        <taxon>Saccharomycotina</taxon>
        <taxon>Pichiomycetes</taxon>
        <taxon>Debaryomycetaceae</taxon>
        <taxon>Diutina</taxon>
    </lineage>
</organism>
<proteinExistence type="predicted"/>
<dbReference type="OMA" id="MIQKFTC"/>
<evidence type="ECO:0000313" key="1">
    <source>
        <dbReference type="EMBL" id="KAA8904352.1"/>
    </source>
</evidence>
<dbReference type="EMBL" id="SWFT01000059">
    <property type="protein sequence ID" value="KAA8904352.1"/>
    <property type="molecule type" value="Genomic_DNA"/>
</dbReference>
<accession>A0A642UYR9</accession>
<sequence length="191" mass="21886">MSIPTVVVSRGSHSLVKNRIVELNEHHSSEVLVNSDTVYLTSFNDLMSWAHQHKLRHINNKIIFMFFDGVNSVSDFIGELLDYQRDCYTPVLLKEVYLYFDSSVTQTVNSGDPYSFLRSEASTEFSILAAVTSDVLRHLSCMVDRVCGVYFDDFTSTGSREQWLQALMRNHPKLERINLSSFQSLVMRGFV</sequence>